<gene>
    <name evidence="6" type="ORF">N495_08610</name>
</gene>
<keyword evidence="6" id="KW-0255">Endonuclease</keyword>
<evidence type="ECO:0000256" key="2">
    <source>
        <dbReference type="ARBA" id="ARBA00022747"/>
    </source>
</evidence>
<evidence type="ECO:0000256" key="1">
    <source>
        <dbReference type="ARBA" id="ARBA00010923"/>
    </source>
</evidence>
<feature type="domain" description="Type I restriction modification DNA specificity" evidence="5">
    <location>
        <begin position="119"/>
        <end position="184"/>
    </location>
</feature>
<dbReference type="InterPro" id="IPR044946">
    <property type="entry name" value="Restrct_endonuc_typeI_TRD_sf"/>
</dbReference>
<dbReference type="SUPFAM" id="SSF116734">
    <property type="entry name" value="DNA methylase specificity domain"/>
    <property type="match status" value="2"/>
</dbReference>
<dbReference type="GO" id="GO:0004519">
    <property type="term" value="F:endonuclease activity"/>
    <property type="evidence" value="ECO:0007669"/>
    <property type="project" value="UniProtKB-KW"/>
</dbReference>
<dbReference type="Gene3D" id="1.10.287.1120">
    <property type="entry name" value="Bipartite methylase S protein"/>
    <property type="match status" value="1"/>
</dbReference>
<feature type="domain" description="Type I restriction modification DNA specificity" evidence="5">
    <location>
        <begin position="247"/>
        <end position="401"/>
    </location>
</feature>
<dbReference type="GO" id="GO:0003677">
    <property type="term" value="F:DNA binding"/>
    <property type="evidence" value="ECO:0007669"/>
    <property type="project" value="UniProtKB-KW"/>
</dbReference>
<dbReference type="RefSeq" id="WP_003486203.1">
    <property type="nucleotide sequence ID" value="NZ_JXSU01000007.1"/>
</dbReference>
<dbReference type="InterPro" id="IPR000055">
    <property type="entry name" value="Restrct_endonuc_typeI_TRD"/>
</dbReference>
<evidence type="ECO:0000313" key="7">
    <source>
        <dbReference type="Proteomes" id="UP000032250"/>
    </source>
</evidence>
<name>A0A0D1BV75_CLOBO</name>
<keyword evidence="6" id="KW-0378">Hydrolase</keyword>
<dbReference type="Proteomes" id="UP000032250">
    <property type="component" value="Unassembled WGS sequence"/>
</dbReference>
<reference evidence="6 7" key="1">
    <citation type="submission" date="2014-06" db="EMBL/GenBank/DDBJ databases">
        <title>Genome characterization of distinct group I Clostridium botulinum lineages.</title>
        <authorList>
            <person name="Giordani F."/>
            <person name="Anselmo A."/>
            <person name="Fillo S."/>
            <person name="Palozzi A.M."/>
            <person name="Fortunato A."/>
            <person name="Gentile B."/>
            <person name="Ciammaruconi A."/>
            <person name="Anniballi F."/>
            <person name="De Medici D."/>
            <person name="Lista F."/>
        </authorList>
    </citation>
    <scope>NUCLEOTIDE SEQUENCE [LARGE SCALE GENOMIC DNA]</scope>
    <source>
        <strain evidence="6 7">B2 450</strain>
    </source>
</reference>
<dbReference type="AlphaFoldDB" id="A0A0D1BV75"/>
<evidence type="ECO:0000256" key="3">
    <source>
        <dbReference type="ARBA" id="ARBA00023125"/>
    </source>
</evidence>
<dbReference type="InterPro" id="IPR051212">
    <property type="entry name" value="Type-I_RE_S_subunit"/>
</dbReference>
<dbReference type="PANTHER" id="PTHR43140">
    <property type="entry name" value="TYPE-1 RESTRICTION ENZYME ECOKI SPECIFICITY PROTEIN"/>
    <property type="match status" value="1"/>
</dbReference>
<accession>A0A0D1BV75</accession>
<sequence>MKNQKLQIHNELRPYEDYKKTELLWLDYIPKHWNMIRNKNVMKVEKEIVGRNHSKYTLLSLTKRGIIPRDLENAKGKFPKDFEAYQVVNPNNIVFCLFDMDETPRTVGLSSMKGMITGSYNVFKIENINEKYLYYYYLSLDNSKKLRSLYTGLRKVIHIETFLRTKMPNPPMEEQKQIVKYLDCKLSKIRKFIKEKKKIIDLLKQQKKVFINEAIIGKIKIENGECKVRYKSEMKPSGIQWVEEIPNHWIKCKLKHLGKFKSGDSITSSQIDMKGKYPVYGGNGLRGYFDKYTHDGNYLLIGRQGALCGNVHLVKGRFWASEHAVVVTTNSNVNVDWAKYLIETMNLNQYSQSAAQPGLAIERIINIYTMLPPIEEQKKIVDYIIRITDKIDKSILHINKEISLITEYGIRLISDIVIGKVDVRNIPVDEFIPEEDITHEIEDEIIHNREEADIKEIEL</sequence>
<protein>
    <submittedName>
        <fullName evidence="6">Restriction endonuclease subunit S</fullName>
    </submittedName>
</protein>
<dbReference type="HOGENOM" id="CLU_021095_1_1_9"/>
<comment type="similarity">
    <text evidence="1">Belongs to the type-I restriction system S methylase family.</text>
</comment>
<keyword evidence="2" id="KW-0680">Restriction system</keyword>
<dbReference type="PATRIC" id="fig|1379739.3.peg.2072"/>
<comment type="caution">
    <text evidence="6">The sequence shown here is derived from an EMBL/GenBank/DDBJ whole genome shotgun (WGS) entry which is preliminary data.</text>
</comment>
<keyword evidence="3" id="KW-0238">DNA-binding</keyword>
<comment type="subunit">
    <text evidence="4">The methyltransferase is composed of M and S polypeptides.</text>
</comment>
<dbReference type="Pfam" id="PF01420">
    <property type="entry name" value="Methylase_S"/>
    <property type="match status" value="2"/>
</dbReference>
<evidence type="ECO:0000313" key="6">
    <source>
        <dbReference type="EMBL" id="KIS23652.1"/>
    </source>
</evidence>
<dbReference type="PANTHER" id="PTHR43140:SF1">
    <property type="entry name" value="TYPE I RESTRICTION ENZYME ECOKI SPECIFICITY SUBUNIT"/>
    <property type="match status" value="1"/>
</dbReference>
<proteinExistence type="inferred from homology"/>
<organism evidence="6 7">
    <name type="scientific">Clostridium botulinum B2 450</name>
    <dbReference type="NCBI Taxonomy" id="1379739"/>
    <lineage>
        <taxon>Bacteria</taxon>
        <taxon>Bacillati</taxon>
        <taxon>Bacillota</taxon>
        <taxon>Clostridia</taxon>
        <taxon>Eubacteriales</taxon>
        <taxon>Clostridiaceae</taxon>
        <taxon>Clostridium</taxon>
    </lineage>
</organism>
<evidence type="ECO:0000259" key="5">
    <source>
        <dbReference type="Pfam" id="PF01420"/>
    </source>
</evidence>
<dbReference type="Gene3D" id="3.90.220.20">
    <property type="entry name" value="DNA methylase specificity domains"/>
    <property type="match status" value="2"/>
</dbReference>
<keyword evidence="6" id="KW-0540">Nuclease</keyword>
<dbReference type="EMBL" id="JXSU01000007">
    <property type="protein sequence ID" value="KIS23652.1"/>
    <property type="molecule type" value="Genomic_DNA"/>
</dbReference>
<dbReference type="OrthoDB" id="9795776at2"/>
<dbReference type="GO" id="GO:0009307">
    <property type="term" value="P:DNA restriction-modification system"/>
    <property type="evidence" value="ECO:0007669"/>
    <property type="project" value="UniProtKB-KW"/>
</dbReference>
<evidence type="ECO:0000256" key="4">
    <source>
        <dbReference type="ARBA" id="ARBA00038652"/>
    </source>
</evidence>
<dbReference type="CDD" id="cd17266">
    <property type="entry name" value="RMtype1_S_Sau1132ORF3780P-TRD2-CR2_like"/>
    <property type="match status" value="1"/>
</dbReference>
<dbReference type="REBASE" id="111809">
    <property type="entry name" value="S.CboB2450ORF8605P"/>
</dbReference>